<dbReference type="SUPFAM" id="SSF54001">
    <property type="entry name" value="Cysteine proteinases"/>
    <property type="match status" value="1"/>
</dbReference>
<dbReference type="CDD" id="cd22749">
    <property type="entry name" value="Otubain_C65"/>
    <property type="match status" value="1"/>
</dbReference>
<dbReference type="Gene3D" id="3.30.200.60">
    <property type="entry name" value="Peptidase C65 Otubain, subdomain 1"/>
    <property type="match status" value="1"/>
</dbReference>
<dbReference type="Gene3D" id="1.20.1300.20">
    <property type="entry name" value="Peptidase C65 Otubain, subdomain 2"/>
    <property type="match status" value="1"/>
</dbReference>
<evidence type="ECO:0000256" key="5">
    <source>
        <dbReference type="ARBA" id="ARBA00022801"/>
    </source>
</evidence>
<dbReference type="GO" id="GO:0004843">
    <property type="term" value="F:cysteine-type deubiquitinase activity"/>
    <property type="evidence" value="ECO:0007669"/>
    <property type="project" value="UniProtKB-EC"/>
</dbReference>
<dbReference type="OrthoDB" id="18915at2759"/>
<evidence type="ECO:0000256" key="3">
    <source>
        <dbReference type="ARBA" id="ARBA00022670"/>
    </source>
</evidence>
<dbReference type="InterPro" id="IPR042467">
    <property type="entry name" value="Peptidase_C65_otubain_sub2"/>
</dbReference>
<accession>A0A7U2HUT5</accession>
<dbReference type="InterPro" id="IPR019400">
    <property type="entry name" value="Peptidase_C65_otubain"/>
</dbReference>
<name>A0A7U2HUT5_PHANO</name>
<dbReference type="PANTHER" id="PTHR12931:SF15">
    <property type="entry name" value="UBIQUITIN THIOESTERASE OTUBAIN-LIKE"/>
    <property type="match status" value="1"/>
</dbReference>
<dbReference type="AlphaFoldDB" id="A0A7U2HUT5"/>
<evidence type="ECO:0000313" key="8">
    <source>
        <dbReference type="EMBL" id="QRC91468.1"/>
    </source>
</evidence>
<feature type="region of interest" description="Disordered" evidence="7">
    <location>
        <begin position="429"/>
        <end position="499"/>
    </location>
</feature>
<keyword evidence="4" id="KW-0833">Ubl conjugation pathway</keyword>
<evidence type="ECO:0000256" key="6">
    <source>
        <dbReference type="ARBA" id="ARBA00022807"/>
    </source>
</evidence>
<dbReference type="GO" id="GO:0006508">
    <property type="term" value="P:proteolysis"/>
    <property type="evidence" value="ECO:0007669"/>
    <property type="project" value="UniProtKB-KW"/>
</dbReference>
<dbReference type="InterPro" id="IPR042468">
    <property type="entry name" value="Peptidase_C65_otubain_sub1"/>
</dbReference>
<dbReference type="Pfam" id="PF10275">
    <property type="entry name" value="Peptidase_C65"/>
    <property type="match status" value="1"/>
</dbReference>
<proteinExistence type="predicted"/>
<dbReference type="EMBL" id="CP069023">
    <property type="protein sequence ID" value="QRC91468.1"/>
    <property type="molecule type" value="Genomic_DNA"/>
</dbReference>
<sequence length="581" mass="64482">MSRPNVMGAFHGHGHTHAGQHYGVPAQSHYTPTMVHSGLSFARPLSMRAPVLAPAGFNHHQHQHTGHHHHQHGRSQHQHPHPHQNINLNISAMAEPYMASDEDMAHLQKLSSEYEPEATGPLVGERQSSAAITTEYQNADPIYRIKTAALPGKYAFFRTCRGDGHCGWRAIAFTYFEALLRVGDVNKFGDEEARLNSLGNLLDHIGYSRDLWIDFADGAFDLMRKLADSLQAMDGQAPDILLQTFNDFNESMSIITYVKLLASAWVQTHADEFRHFVPMGDVKAYCANNIEPTKCEADNIGIAALAEALIKPAGFGLEVWYLDRSPGEEINRSFYADPTDHQGMSIPNAHMLRLLYRPGHYDILYKAEDVPRTPPQQPVQTQAPLQVALANSFNDFIPMASDSADVMTMIPGMYPTGFGQKWASLSYDFSPSPAPQPQVAPVQPYQSAPPPAPAVSSQLDFIIPSHPSHASQYNTPSHHSIHLDQPPVTLPIHPPPPPPPVSIERSTPLVIERGGPFRPSMYELEPGFGHGMQVQPFQTSIFRNSHFNTAHFMNPDFQPEEWSPDGEYSTGNKGRHKSHSS</sequence>
<evidence type="ECO:0000256" key="2">
    <source>
        <dbReference type="ARBA" id="ARBA00012759"/>
    </source>
</evidence>
<keyword evidence="3" id="KW-0645">Protease</keyword>
<feature type="compositionally biased region" description="Basic residues" evidence="7">
    <location>
        <begin position="59"/>
        <end position="82"/>
    </location>
</feature>
<evidence type="ECO:0000256" key="4">
    <source>
        <dbReference type="ARBA" id="ARBA00022786"/>
    </source>
</evidence>
<dbReference type="InterPro" id="IPR038765">
    <property type="entry name" value="Papain-like_cys_pep_sf"/>
</dbReference>
<reference evidence="9" key="1">
    <citation type="journal article" date="2021" name="BMC Genomics">
        <title>Chromosome-level genome assembly and manually-curated proteome of model necrotroph Parastagonospora nodorum Sn15 reveals a genome-wide trove of candidate effector homologs, and redundancy of virulence-related functions within an accessory chromosome.</title>
        <authorList>
            <person name="Bertazzoni S."/>
            <person name="Jones D.A.B."/>
            <person name="Phan H.T."/>
            <person name="Tan K.-C."/>
            <person name="Hane J.K."/>
        </authorList>
    </citation>
    <scope>NUCLEOTIDE SEQUENCE [LARGE SCALE GENOMIC DNA]</scope>
    <source>
        <strain evidence="9">SN15 / ATCC MYA-4574 / FGSC 10173)</strain>
    </source>
</reference>
<evidence type="ECO:0000256" key="1">
    <source>
        <dbReference type="ARBA" id="ARBA00000707"/>
    </source>
</evidence>
<keyword evidence="9" id="KW-1185">Reference proteome</keyword>
<dbReference type="VEuPathDB" id="FungiDB:JI435_009780"/>
<gene>
    <name evidence="8" type="ORF">JI435_009780</name>
</gene>
<feature type="compositionally biased region" description="Polar residues" evidence="7">
    <location>
        <begin position="468"/>
        <end position="478"/>
    </location>
</feature>
<organism evidence="8 9">
    <name type="scientific">Phaeosphaeria nodorum (strain SN15 / ATCC MYA-4574 / FGSC 10173)</name>
    <name type="common">Glume blotch fungus</name>
    <name type="synonym">Parastagonospora nodorum</name>
    <dbReference type="NCBI Taxonomy" id="321614"/>
    <lineage>
        <taxon>Eukaryota</taxon>
        <taxon>Fungi</taxon>
        <taxon>Dikarya</taxon>
        <taxon>Ascomycota</taxon>
        <taxon>Pezizomycotina</taxon>
        <taxon>Dothideomycetes</taxon>
        <taxon>Pleosporomycetidae</taxon>
        <taxon>Pleosporales</taxon>
        <taxon>Pleosporineae</taxon>
        <taxon>Phaeosphaeriaceae</taxon>
        <taxon>Parastagonospora</taxon>
    </lineage>
</organism>
<protein>
    <recommendedName>
        <fullName evidence="2">ubiquitinyl hydrolase 1</fullName>
        <ecNumber evidence="2">3.4.19.12</ecNumber>
    </recommendedName>
</protein>
<comment type="catalytic activity">
    <reaction evidence="1">
        <text>Thiol-dependent hydrolysis of ester, thioester, amide, peptide and isopeptide bonds formed by the C-terminal Gly of ubiquitin (a 76-residue protein attached to proteins as an intracellular targeting signal).</text>
        <dbReference type="EC" id="3.4.19.12"/>
    </reaction>
</comment>
<evidence type="ECO:0000256" key="7">
    <source>
        <dbReference type="SAM" id="MobiDB-lite"/>
    </source>
</evidence>
<keyword evidence="6" id="KW-0788">Thiol protease</keyword>
<evidence type="ECO:0000313" key="9">
    <source>
        <dbReference type="Proteomes" id="UP000663193"/>
    </source>
</evidence>
<dbReference type="PANTHER" id="PTHR12931">
    <property type="entry name" value="UBIQUITIN THIOLESTERASE PROTEIN OTUB"/>
    <property type="match status" value="1"/>
</dbReference>
<feature type="compositionally biased region" description="Pro residues" evidence="7">
    <location>
        <begin position="488"/>
        <end position="499"/>
    </location>
</feature>
<dbReference type="Proteomes" id="UP000663193">
    <property type="component" value="Chromosome 1"/>
</dbReference>
<keyword evidence="5" id="KW-0378">Hydrolase</keyword>
<feature type="region of interest" description="Disordered" evidence="7">
    <location>
        <begin position="555"/>
        <end position="581"/>
    </location>
</feature>
<dbReference type="EC" id="3.4.19.12" evidence="2"/>
<feature type="region of interest" description="Disordered" evidence="7">
    <location>
        <begin position="58"/>
        <end position="84"/>
    </location>
</feature>